<dbReference type="InterPro" id="IPR009061">
    <property type="entry name" value="DNA-bd_dom_put_sf"/>
</dbReference>
<evidence type="ECO:0000256" key="3">
    <source>
        <dbReference type="ARBA" id="ARBA00023163"/>
    </source>
</evidence>
<protein>
    <recommendedName>
        <fullName evidence="4">HTH merR-type domain-containing protein</fullName>
    </recommendedName>
</protein>
<dbReference type="InterPro" id="IPR000551">
    <property type="entry name" value="MerR-type_HTH_dom"/>
</dbReference>
<dbReference type="SMART" id="SM00422">
    <property type="entry name" value="HTH_MERR"/>
    <property type="match status" value="1"/>
</dbReference>
<dbReference type="CDD" id="cd01104">
    <property type="entry name" value="HTH_MlrA-CarA"/>
    <property type="match status" value="1"/>
</dbReference>
<evidence type="ECO:0000259" key="4">
    <source>
        <dbReference type="PROSITE" id="PS50937"/>
    </source>
</evidence>
<dbReference type="EMBL" id="CABVIC010000002">
    <property type="protein sequence ID" value="VVO87128.1"/>
    <property type="molecule type" value="Genomic_DNA"/>
</dbReference>
<evidence type="ECO:0000313" key="6">
    <source>
        <dbReference type="Proteomes" id="UP000326067"/>
    </source>
</evidence>
<reference evidence="5 6" key="1">
    <citation type="submission" date="2019-09" db="EMBL/GenBank/DDBJ databases">
        <authorList>
            <person name="Chandra G."/>
            <person name="Truman W A."/>
        </authorList>
    </citation>
    <scope>NUCLEOTIDE SEQUENCE [LARGE SCALE GENOMIC DNA]</scope>
    <source>
        <strain evidence="5">PS847</strain>
    </source>
</reference>
<evidence type="ECO:0000256" key="1">
    <source>
        <dbReference type="ARBA" id="ARBA00023015"/>
    </source>
</evidence>
<dbReference type="Gene3D" id="3.40.50.280">
    <property type="entry name" value="Cobalamin-binding domain"/>
    <property type="match status" value="1"/>
</dbReference>
<dbReference type="InterPro" id="IPR047057">
    <property type="entry name" value="MerR_fam"/>
</dbReference>
<organism evidence="5 6">
    <name type="scientific">Pseudomonas fluorescens</name>
    <dbReference type="NCBI Taxonomy" id="294"/>
    <lineage>
        <taxon>Bacteria</taxon>
        <taxon>Pseudomonadati</taxon>
        <taxon>Pseudomonadota</taxon>
        <taxon>Gammaproteobacteria</taxon>
        <taxon>Pseudomonadales</taxon>
        <taxon>Pseudomonadaceae</taxon>
        <taxon>Pseudomonas</taxon>
    </lineage>
</organism>
<dbReference type="Proteomes" id="UP000326067">
    <property type="component" value="Unassembled WGS sequence"/>
</dbReference>
<dbReference type="PROSITE" id="PS50937">
    <property type="entry name" value="HTH_MERR_2"/>
    <property type="match status" value="1"/>
</dbReference>
<dbReference type="PANTHER" id="PTHR30204:SF67">
    <property type="entry name" value="HTH-TYPE TRANSCRIPTIONAL REGULATOR MLRA-RELATED"/>
    <property type="match status" value="1"/>
</dbReference>
<gene>
    <name evidence="5" type="ORF">PS847_02107</name>
</gene>
<dbReference type="GO" id="GO:0003677">
    <property type="term" value="F:DNA binding"/>
    <property type="evidence" value="ECO:0007669"/>
    <property type="project" value="UniProtKB-KW"/>
</dbReference>
<sequence length="325" mass="36501">MEVDRQMPVITDPRPASTALGTIEREELFPIREVARLTGVNPVTLRAWERRYGLIQPTRTESGHRLYSMNDIERVRSIVDWIDRGVAVSKVGKILAKTEPLKVLANFIPDDHVQADYKQWQEQVQQAVSAFDDQQLDRVYGQIFSSYALPVVFEAILMPLWRQLLQRQDAFGQTSEWLFLDGFLRVRVLQRIVMLRGAQPRRVIVSALAGQCRELELLVAALFLSGNDSGVRVLTTGQPFDELTLVCEKVKPDALVLFSNHAPAPELPRRLNRLALSLDCQLMLAGDASELAEDSLAGSSVACLGNEGATMRQRMKQFMAGKLDT</sequence>
<dbReference type="SUPFAM" id="SSF46955">
    <property type="entry name" value="Putative DNA-binding domain"/>
    <property type="match status" value="1"/>
</dbReference>
<proteinExistence type="predicted"/>
<dbReference type="AlphaFoldDB" id="A0A5E7JDX5"/>
<feature type="domain" description="HTH merR-type" evidence="4">
    <location>
        <begin position="28"/>
        <end position="97"/>
    </location>
</feature>
<keyword evidence="3" id="KW-0804">Transcription</keyword>
<keyword evidence="2" id="KW-0238">DNA-binding</keyword>
<name>A0A5E7JDX5_PSEFL</name>
<dbReference type="GO" id="GO:0003700">
    <property type="term" value="F:DNA-binding transcription factor activity"/>
    <property type="evidence" value="ECO:0007669"/>
    <property type="project" value="InterPro"/>
</dbReference>
<keyword evidence="1" id="KW-0805">Transcription regulation</keyword>
<evidence type="ECO:0000256" key="2">
    <source>
        <dbReference type="ARBA" id="ARBA00023125"/>
    </source>
</evidence>
<dbReference type="PANTHER" id="PTHR30204">
    <property type="entry name" value="REDOX-CYCLING DRUG-SENSING TRANSCRIPTIONAL ACTIVATOR SOXR"/>
    <property type="match status" value="1"/>
</dbReference>
<dbReference type="Gene3D" id="1.10.1660.10">
    <property type="match status" value="1"/>
</dbReference>
<dbReference type="Pfam" id="PF13411">
    <property type="entry name" value="MerR_1"/>
    <property type="match status" value="1"/>
</dbReference>
<accession>A0A5E7JDX5</accession>
<evidence type="ECO:0000313" key="5">
    <source>
        <dbReference type="EMBL" id="VVO87128.1"/>
    </source>
</evidence>